<keyword evidence="2" id="KW-1185">Reference proteome</keyword>
<evidence type="ECO:0000313" key="2">
    <source>
        <dbReference type="Proteomes" id="UP001054945"/>
    </source>
</evidence>
<reference evidence="1 2" key="1">
    <citation type="submission" date="2021-06" db="EMBL/GenBank/DDBJ databases">
        <title>Caerostris extrusa draft genome.</title>
        <authorList>
            <person name="Kono N."/>
            <person name="Arakawa K."/>
        </authorList>
    </citation>
    <scope>NUCLEOTIDE SEQUENCE [LARGE SCALE GENOMIC DNA]</scope>
</reference>
<dbReference type="Proteomes" id="UP001054945">
    <property type="component" value="Unassembled WGS sequence"/>
</dbReference>
<organism evidence="1 2">
    <name type="scientific">Caerostris extrusa</name>
    <name type="common">Bark spider</name>
    <name type="synonym">Caerostris bankana</name>
    <dbReference type="NCBI Taxonomy" id="172846"/>
    <lineage>
        <taxon>Eukaryota</taxon>
        <taxon>Metazoa</taxon>
        <taxon>Ecdysozoa</taxon>
        <taxon>Arthropoda</taxon>
        <taxon>Chelicerata</taxon>
        <taxon>Arachnida</taxon>
        <taxon>Araneae</taxon>
        <taxon>Araneomorphae</taxon>
        <taxon>Entelegynae</taxon>
        <taxon>Araneoidea</taxon>
        <taxon>Araneidae</taxon>
        <taxon>Caerostris</taxon>
    </lineage>
</organism>
<proteinExistence type="predicted"/>
<accession>A0AAV4T4Y8</accession>
<dbReference type="AlphaFoldDB" id="A0AAV4T4Y8"/>
<gene>
    <name evidence="1" type="ORF">CEXT_584761</name>
</gene>
<comment type="caution">
    <text evidence="1">The sequence shown here is derived from an EMBL/GenBank/DDBJ whole genome shotgun (WGS) entry which is preliminary data.</text>
</comment>
<evidence type="ECO:0000313" key="1">
    <source>
        <dbReference type="EMBL" id="GIY40552.1"/>
    </source>
</evidence>
<dbReference type="EMBL" id="BPLR01010628">
    <property type="protein sequence ID" value="GIY40552.1"/>
    <property type="molecule type" value="Genomic_DNA"/>
</dbReference>
<name>A0AAV4T4Y8_CAEEX</name>
<sequence length="184" mass="21438">MYKVVAQGRTFSRAESKYLLVVSVDDKQVLQPSNDMAPRSCPVIDQCRRQHCFGHPQILLLSRRFLMSWTSLDIVGGMLFEENYRSPEWSTKLLVLIPIEQLLRFPPPFYKLSTKLIGIFIDNKKNDVVLQWSPGVCHRLYSTGTWDLQVVEDRRRRKENSIYFSSSATGITINRRIQKVLWMG</sequence>
<protein>
    <submittedName>
        <fullName evidence="1">Uncharacterized protein</fullName>
    </submittedName>
</protein>